<dbReference type="InterPro" id="IPR009430">
    <property type="entry name" value="GvpL/GvpF"/>
</dbReference>
<gene>
    <name evidence="5" type="ORF">GCM10017579_41180</name>
</gene>
<protein>
    <submittedName>
        <fullName evidence="5">Gas vesicle protein</fullName>
    </submittedName>
</protein>
<evidence type="ECO:0000256" key="3">
    <source>
        <dbReference type="ARBA" id="ARBA00035643"/>
    </source>
</evidence>
<sequence length="269" mass="29684">MSDADQTTVVHAYGLVPGGGRFSLPERGIADATVRTIAFHHLEVVVSDLPAESFSEAAWAEHGEDTQWLTPVAAAHHDVLQHLVERGDILPLQLPGIYPSDEALIDALESSRADLERAWQTLAGRVEWSLQIFPTAELPAPEKPAPRSGREYLERRRSQQDARETERGRRETAVTEAHEALAREAAADVVRAPLDKAVTGREEPMLLNSAYLVEREQEQRFLALAERLHNQLVATSGMRIEATGPWPPYSFVGAEGAGERHEDEPGMVP</sequence>
<name>A0ABQ5T2Y2_9ACTN</name>
<dbReference type="Pfam" id="PF06386">
    <property type="entry name" value="GvpL_GvpF"/>
    <property type="match status" value="1"/>
</dbReference>
<dbReference type="Proteomes" id="UP001142292">
    <property type="component" value="Unassembled WGS sequence"/>
</dbReference>
<keyword evidence="1" id="KW-0304">Gas vesicle</keyword>
<reference evidence="5" key="2">
    <citation type="submission" date="2023-01" db="EMBL/GenBank/DDBJ databases">
        <authorList>
            <person name="Sun Q."/>
            <person name="Evtushenko L."/>
        </authorList>
    </citation>
    <scope>NUCLEOTIDE SEQUENCE</scope>
    <source>
        <strain evidence="5">VKM Ac-1246</strain>
    </source>
</reference>
<evidence type="ECO:0000256" key="1">
    <source>
        <dbReference type="ARBA" id="ARBA00022987"/>
    </source>
</evidence>
<dbReference type="PANTHER" id="PTHR36852">
    <property type="entry name" value="PROTEIN GVPL 2"/>
    <property type="match status" value="1"/>
</dbReference>
<feature type="compositionally biased region" description="Basic and acidic residues" evidence="4">
    <location>
        <begin position="144"/>
        <end position="174"/>
    </location>
</feature>
<evidence type="ECO:0000313" key="5">
    <source>
        <dbReference type="EMBL" id="GLJ70082.1"/>
    </source>
</evidence>
<organism evidence="5 6">
    <name type="scientific">Nocardioides luteus</name>
    <dbReference type="NCBI Taxonomy" id="1844"/>
    <lineage>
        <taxon>Bacteria</taxon>
        <taxon>Bacillati</taxon>
        <taxon>Actinomycetota</taxon>
        <taxon>Actinomycetes</taxon>
        <taxon>Propionibacteriales</taxon>
        <taxon>Nocardioidaceae</taxon>
        <taxon>Nocardioides</taxon>
    </lineage>
</organism>
<proteinExistence type="inferred from homology"/>
<dbReference type="EMBL" id="BSEL01000010">
    <property type="protein sequence ID" value="GLJ70082.1"/>
    <property type="molecule type" value="Genomic_DNA"/>
</dbReference>
<keyword evidence="6" id="KW-1185">Reference proteome</keyword>
<evidence type="ECO:0000313" key="6">
    <source>
        <dbReference type="Proteomes" id="UP001142292"/>
    </source>
</evidence>
<evidence type="ECO:0000256" key="2">
    <source>
        <dbReference type="ARBA" id="ARBA00035108"/>
    </source>
</evidence>
<comment type="similarity">
    <text evidence="3">Belongs to the gas vesicle GvpF/GvpL family.</text>
</comment>
<feature type="region of interest" description="Disordered" evidence="4">
    <location>
        <begin position="137"/>
        <end position="174"/>
    </location>
</feature>
<reference evidence="5" key="1">
    <citation type="journal article" date="2014" name="Int. J. Syst. Evol. Microbiol.">
        <title>Complete genome of a new Firmicutes species belonging to the dominant human colonic microbiota ('Ruminococcus bicirculans') reveals two chromosomes and a selective capacity to utilize plant glucans.</title>
        <authorList>
            <consortium name="NISC Comparative Sequencing Program"/>
            <person name="Wegmann U."/>
            <person name="Louis P."/>
            <person name="Goesmann A."/>
            <person name="Henrissat B."/>
            <person name="Duncan S.H."/>
            <person name="Flint H.J."/>
        </authorList>
    </citation>
    <scope>NUCLEOTIDE SEQUENCE</scope>
    <source>
        <strain evidence="5">VKM Ac-1246</strain>
    </source>
</reference>
<accession>A0ABQ5T2Y2</accession>
<comment type="subcellular location">
    <subcellularLocation>
        <location evidence="2">Gas vesicle</location>
    </subcellularLocation>
</comment>
<dbReference type="RefSeq" id="WP_189118601.1">
    <property type="nucleotide sequence ID" value="NZ_BMRK01000007.1"/>
</dbReference>
<dbReference type="PANTHER" id="PTHR36852:SF1">
    <property type="entry name" value="PROTEIN GVPL 2"/>
    <property type="match status" value="1"/>
</dbReference>
<comment type="caution">
    <text evidence="5">The sequence shown here is derived from an EMBL/GenBank/DDBJ whole genome shotgun (WGS) entry which is preliminary data.</text>
</comment>
<evidence type="ECO:0000256" key="4">
    <source>
        <dbReference type="SAM" id="MobiDB-lite"/>
    </source>
</evidence>